<evidence type="ECO:0000256" key="6">
    <source>
        <dbReference type="SAM" id="Phobius"/>
    </source>
</evidence>
<dbReference type="InterPro" id="IPR018385">
    <property type="entry name" value="C4_dicarb_anaerob_car-like"/>
</dbReference>
<feature type="transmembrane region" description="Helical" evidence="6">
    <location>
        <begin position="296"/>
        <end position="314"/>
    </location>
</feature>
<evidence type="ECO:0000256" key="1">
    <source>
        <dbReference type="ARBA" id="ARBA00004651"/>
    </source>
</evidence>
<feature type="transmembrane region" description="Helical" evidence="6">
    <location>
        <begin position="240"/>
        <end position="258"/>
    </location>
</feature>
<gene>
    <name evidence="7" type="ORF">SAMN04488116_0776</name>
</gene>
<dbReference type="PANTHER" id="PTHR43652:SF6">
    <property type="entry name" value="ARGININE REPRESSOR"/>
    <property type="match status" value="1"/>
</dbReference>
<dbReference type="RefSeq" id="WP_073176562.1">
    <property type="nucleotide sequence ID" value="NZ_FQWL01000001.1"/>
</dbReference>
<dbReference type="AlphaFoldDB" id="A0A1M5IKP8"/>
<feature type="transmembrane region" description="Helical" evidence="6">
    <location>
        <begin position="181"/>
        <end position="205"/>
    </location>
</feature>
<dbReference type="Proteomes" id="UP000184532">
    <property type="component" value="Unassembled WGS sequence"/>
</dbReference>
<sequence length="501" mass="54654">MSVLEKFKFPTAHTVLFIIAGVVAILTWLVPSGQYDRLSYDANANVFLKLGRSVQTELPATQETLDNLHIQIPVEKFKEGAISKPISIPDTYMKLDGNPQGFVGFIQAPLKGIMQSADIILLVLIIGGLISIVNATRAFEAGIAWLAERLKGREFILIIMVTTLVALGGTTFGLEEETIAFYPILIPIFLAARYDALVCIASIYIGSSIGTLASTINPFSTIIASDAAGINWTEGLNGRLIMLLLGLVLCIGYIIRYANKVKKNPSHSLIYDQLEEITQLFSLSNTAATIKLNGKLRLVLIIFASCFFIMVYGVSQLGWWFLEMTSAFLAAALLIGVIARINEKKFVTEFMNGAKDLLGVAFIIGIARGITVLMEDGQVSDTLLYYATQITTGMHKGLFINVTFLMYSGLTFFIPSSSGMAVLTMPIMSPLADSVGIGREIMVNAYQYGVGLFKFINPTGIILASLALVNVGYDKWLRFTLPLVLLLAILAMAMLTIGVYF</sequence>
<feature type="transmembrane region" description="Helical" evidence="6">
    <location>
        <begin position="155"/>
        <end position="174"/>
    </location>
</feature>
<feature type="transmembrane region" description="Helical" evidence="6">
    <location>
        <begin position="479"/>
        <end position="500"/>
    </location>
</feature>
<dbReference type="EMBL" id="FQWL01000001">
    <property type="protein sequence ID" value="SHG28908.1"/>
    <property type="molecule type" value="Genomic_DNA"/>
</dbReference>
<organism evidence="7 8">
    <name type="scientific">Flagellimonas flava</name>
    <dbReference type="NCBI Taxonomy" id="570519"/>
    <lineage>
        <taxon>Bacteria</taxon>
        <taxon>Pseudomonadati</taxon>
        <taxon>Bacteroidota</taxon>
        <taxon>Flavobacteriia</taxon>
        <taxon>Flavobacteriales</taxon>
        <taxon>Flavobacteriaceae</taxon>
        <taxon>Flagellimonas</taxon>
    </lineage>
</organism>
<feature type="transmembrane region" description="Helical" evidence="6">
    <location>
        <begin position="12"/>
        <end position="30"/>
    </location>
</feature>
<comment type="subcellular location">
    <subcellularLocation>
        <location evidence="1">Cell membrane</location>
        <topology evidence="1">Multi-pass membrane protein</topology>
    </subcellularLocation>
</comment>
<dbReference type="Pfam" id="PF03606">
    <property type="entry name" value="DcuC"/>
    <property type="match status" value="1"/>
</dbReference>
<keyword evidence="2" id="KW-1003">Cell membrane</keyword>
<dbReference type="STRING" id="570519.SAMN04488116_0776"/>
<dbReference type="InterPro" id="IPR051679">
    <property type="entry name" value="DASS-Related_Transporters"/>
</dbReference>
<feature type="transmembrane region" description="Helical" evidence="6">
    <location>
        <begin position="448"/>
        <end position="473"/>
    </location>
</feature>
<keyword evidence="5 6" id="KW-0472">Membrane</keyword>
<feature type="transmembrane region" description="Helical" evidence="6">
    <location>
        <begin position="119"/>
        <end position="135"/>
    </location>
</feature>
<evidence type="ECO:0000256" key="2">
    <source>
        <dbReference type="ARBA" id="ARBA00022475"/>
    </source>
</evidence>
<reference evidence="8" key="1">
    <citation type="submission" date="2016-11" db="EMBL/GenBank/DDBJ databases">
        <authorList>
            <person name="Varghese N."/>
            <person name="Submissions S."/>
        </authorList>
    </citation>
    <scope>NUCLEOTIDE SEQUENCE [LARGE SCALE GENOMIC DNA]</scope>
    <source>
        <strain evidence="8">DSM 22638</strain>
    </source>
</reference>
<accession>A0A1M5IKP8</accession>
<proteinExistence type="predicted"/>
<evidence type="ECO:0000313" key="8">
    <source>
        <dbReference type="Proteomes" id="UP000184532"/>
    </source>
</evidence>
<evidence type="ECO:0000256" key="3">
    <source>
        <dbReference type="ARBA" id="ARBA00022692"/>
    </source>
</evidence>
<keyword evidence="4 6" id="KW-1133">Transmembrane helix</keyword>
<evidence type="ECO:0000256" key="4">
    <source>
        <dbReference type="ARBA" id="ARBA00022989"/>
    </source>
</evidence>
<keyword evidence="3 6" id="KW-0812">Transmembrane</keyword>
<name>A0A1M5IKP8_9FLAO</name>
<dbReference type="PANTHER" id="PTHR43652">
    <property type="entry name" value="BASIC AMINO ACID ANTIPORTER YFCC-RELATED"/>
    <property type="match status" value="1"/>
</dbReference>
<dbReference type="OrthoDB" id="255482at2"/>
<dbReference type="GO" id="GO:0005886">
    <property type="term" value="C:plasma membrane"/>
    <property type="evidence" value="ECO:0007669"/>
    <property type="project" value="UniProtKB-SubCell"/>
</dbReference>
<evidence type="ECO:0000313" key="7">
    <source>
        <dbReference type="EMBL" id="SHG28908.1"/>
    </source>
</evidence>
<feature type="transmembrane region" description="Helical" evidence="6">
    <location>
        <begin position="320"/>
        <end position="341"/>
    </location>
</feature>
<keyword evidence="8" id="KW-1185">Reference proteome</keyword>
<evidence type="ECO:0000256" key="5">
    <source>
        <dbReference type="ARBA" id="ARBA00023136"/>
    </source>
</evidence>
<feature type="transmembrane region" description="Helical" evidence="6">
    <location>
        <begin position="404"/>
        <end position="427"/>
    </location>
</feature>
<protein>
    <submittedName>
        <fullName evidence="7">Uncharacterized membrane protein YfcC, ion transporter superfamily</fullName>
    </submittedName>
</protein>